<evidence type="ECO:0000313" key="3">
    <source>
        <dbReference type="Proteomes" id="UP000323161"/>
    </source>
</evidence>
<protein>
    <recommendedName>
        <fullName evidence="4">Pilus assembly protein TadD</fullName>
    </recommendedName>
</protein>
<evidence type="ECO:0008006" key="4">
    <source>
        <dbReference type="Google" id="ProtNLM"/>
    </source>
</evidence>
<dbReference type="Proteomes" id="UP000323161">
    <property type="component" value="Unassembled WGS sequence"/>
</dbReference>
<dbReference type="Gene3D" id="1.25.40.10">
    <property type="entry name" value="Tetratricopeptide repeat domain"/>
    <property type="match status" value="1"/>
</dbReference>
<keyword evidence="3" id="KW-1185">Reference proteome</keyword>
<dbReference type="InterPro" id="IPR011990">
    <property type="entry name" value="TPR-like_helical_dom_sf"/>
</dbReference>
<comment type="caution">
    <text evidence="2">The sequence shown here is derived from an EMBL/GenBank/DDBJ whole genome shotgun (WGS) entry which is preliminary data.</text>
</comment>
<evidence type="ECO:0000256" key="1">
    <source>
        <dbReference type="SAM" id="SignalP"/>
    </source>
</evidence>
<evidence type="ECO:0000313" key="2">
    <source>
        <dbReference type="EMBL" id="KAA1174408.1"/>
    </source>
</evidence>
<feature type="chain" id="PRO_5023098676" description="Pilus assembly protein TadD" evidence="1">
    <location>
        <begin position="24"/>
        <end position="228"/>
    </location>
</feature>
<dbReference type="EMBL" id="VTUU01000003">
    <property type="protein sequence ID" value="KAA1174408.1"/>
    <property type="molecule type" value="Genomic_DNA"/>
</dbReference>
<keyword evidence="1" id="KW-0732">Signal</keyword>
<organism evidence="2 3">
    <name type="scientific">Marinobacter salinexigens</name>
    <dbReference type="NCBI Taxonomy" id="2919747"/>
    <lineage>
        <taxon>Bacteria</taxon>
        <taxon>Pseudomonadati</taxon>
        <taxon>Pseudomonadota</taxon>
        <taxon>Gammaproteobacteria</taxon>
        <taxon>Pseudomonadales</taxon>
        <taxon>Marinobacteraceae</taxon>
        <taxon>Marinobacter</taxon>
    </lineage>
</organism>
<proteinExistence type="predicted"/>
<dbReference type="PROSITE" id="PS51257">
    <property type="entry name" value="PROKAR_LIPOPROTEIN"/>
    <property type="match status" value="1"/>
</dbReference>
<feature type="signal peptide" evidence="1">
    <location>
        <begin position="1"/>
        <end position="23"/>
    </location>
</feature>
<reference evidence="2 3" key="1">
    <citation type="submission" date="2019-08" db="EMBL/GenBank/DDBJ databases">
        <title>Marinobacter ZYF650 sp. nov., a marine bacterium isolated from seawater of the Mariana trench.</title>
        <authorList>
            <person name="Ahmad W."/>
        </authorList>
    </citation>
    <scope>NUCLEOTIDE SEQUENCE [LARGE SCALE GENOMIC DNA]</scope>
    <source>
        <strain evidence="2 3">ZYF650</strain>
    </source>
</reference>
<dbReference type="RefSeq" id="WP_149599973.1">
    <property type="nucleotide sequence ID" value="NZ_VTUU01000003.1"/>
</dbReference>
<dbReference type="SUPFAM" id="SSF48452">
    <property type="entry name" value="TPR-like"/>
    <property type="match status" value="1"/>
</dbReference>
<gene>
    <name evidence="2" type="ORF">FWJ25_09250</name>
</gene>
<sequence length="228" mass="25072">MSSLIRPMAGVLASILLAGCASSGPPKMVSYDEEPPLMVSCRTTVQPEERLQLDAIDEKIEQGQIYAALAQLESDQLGTEQHWLRRGQLYVLTGQVLNARELFEALVKQCDSASSHHGLGLVSMRQGRMADGIEHLAVARMKAPMSSKVRNDYGYALLQANERATAIYELRTAFELANGEGSARQNLAMAYILDGDASGLRWMVERYGLTSEEVAHAKATAEKMRRSQ</sequence>
<name>A0A5B0VJ25_9GAMM</name>
<accession>A0A5B0VJ25</accession>
<dbReference type="AlphaFoldDB" id="A0A5B0VJ25"/>